<keyword evidence="10" id="KW-1185">Reference proteome</keyword>
<keyword evidence="6 7" id="KW-0456">Lyase</keyword>
<comment type="similarity">
    <text evidence="3 7">Belongs to the NAD(P)-dependent epimerase/dehydratase family. dTDP-glucose dehydratase subfamily.</text>
</comment>
<dbReference type="PANTHER" id="PTHR43000">
    <property type="entry name" value="DTDP-D-GLUCOSE 4,6-DEHYDRATASE-RELATED"/>
    <property type="match status" value="1"/>
</dbReference>
<evidence type="ECO:0000313" key="9">
    <source>
        <dbReference type="EMBL" id="QDU90515.1"/>
    </source>
</evidence>
<dbReference type="InterPro" id="IPR036291">
    <property type="entry name" value="NAD(P)-bd_dom_sf"/>
</dbReference>
<proteinExistence type="inferred from homology"/>
<dbReference type="EC" id="4.2.1.46" evidence="4 7"/>
<evidence type="ECO:0000256" key="6">
    <source>
        <dbReference type="ARBA" id="ARBA00023239"/>
    </source>
</evidence>
<dbReference type="CDD" id="cd05246">
    <property type="entry name" value="dTDP_GD_SDR_e"/>
    <property type="match status" value="1"/>
</dbReference>
<dbReference type="Gene3D" id="3.90.25.10">
    <property type="entry name" value="UDP-galactose 4-epimerase, domain 1"/>
    <property type="match status" value="1"/>
</dbReference>
<feature type="domain" description="NAD(P)-binding" evidence="8">
    <location>
        <begin position="15"/>
        <end position="327"/>
    </location>
</feature>
<protein>
    <recommendedName>
        <fullName evidence="4 7">dTDP-glucose 4,6-dehydratase</fullName>
        <ecNumber evidence="4 7">4.2.1.46</ecNumber>
    </recommendedName>
</protein>
<evidence type="ECO:0000256" key="2">
    <source>
        <dbReference type="ARBA" id="ARBA00001911"/>
    </source>
</evidence>
<sequence>MAGVRDGVSGGPRLLVTGGCGFVGRALVRRALAERGARVLNLDLMTYAARREPAADCRLVEGDIADGVLVSRLIDEFRPTAIVNLAAESHVDRSIVGPDPFVHTNIVGVHVLLKSALDHFRRLDAEGQRRFRFVQVSTDEVYGSIDPPGRFTEDSPYRPNSPYAASKAAGDCLVRAYHQTYGLPTVTTHGSNNYGVGQHPEKLIPKMICQALAGGPLPIYGDGRQVRDWLHVDDHCEAIWQALEQGGPGEHYNIGAGCELTNLEVVDEVCDAVDRLRPRSAGASTRQQIAFVADRPGHDRRYAVDSSKASTQLGWRPRRTFAEGLKEIVLAEIAQPSAQ</sequence>
<dbReference type="GO" id="GO:0008460">
    <property type="term" value="F:dTDP-glucose 4,6-dehydratase activity"/>
    <property type="evidence" value="ECO:0007669"/>
    <property type="project" value="UniProtKB-EC"/>
</dbReference>
<dbReference type="SUPFAM" id="SSF51735">
    <property type="entry name" value="NAD(P)-binding Rossmann-fold domains"/>
    <property type="match status" value="1"/>
</dbReference>
<name>A0A518DGB1_9BACT</name>
<evidence type="ECO:0000313" key="10">
    <source>
        <dbReference type="Proteomes" id="UP000317429"/>
    </source>
</evidence>
<dbReference type="Gene3D" id="3.40.50.720">
    <property type="entry name" value="NAD(P)-binding Rossmann-like Domain"/>
    <property type="match status" value="1"/>
</dbReference>
<dbReference type="OrthoDB" id="258549at2"/>
<evidence type="ECO:0000259" key="8">
    <source>
        <dbReference type="Pfam" id="PF16363"/>
    </source>
</evidence>
<evidence type="ECO:0000256" key="7">
    <source>
        <dbReference type="RuleBase" id="RU004473"/>
    </source>
</evidence>
<dbReference type="InterPro" id="IPR016040">
    <property type="entry name" value="NAD(P)-bd_dom"/>
</dbReference>
<organism evidence="9 10">
    <name type="scientific">Pirellulimonas nuda</name>
    <dbReference type="NCBI Taxonomy" id="2528009"/>
    <lineage>
        <taxon>Bacteria</taxon>
        <taxon>Pseudomonadati</taxon>
        <taxon>Planctomycetota</taxon>
        <taxon>Planctomycetia</taxon>
        <taxon>Pirellulales</taxon>
        <taxon>Lacipirellulaceae</taxon>
        <taxon>Pirellulimonas</taxon>
    </lineage>
</organism>
<dbReference type="Proteomes" id="UP000317429">
    <property type="component" value="Chromosome"/>
</dbReference>
<dbReference type="GO" id="GO:0009225">
    <property type="term" value="P:nucleotide-sugar metabolic process"/>
    <property type="evidence" value="ECO:0007669"/>
    <property type="project" value="InterPro"/>
</dbReference>
<dbReference type="NCBIfam" id="TIGR01181">
    <property type="entry name" value="dTDP_gluc_dehyt"/>
    <property type="match status" value="1"/>
</dbReference>
<dbReference type="KEGG" id="pnd:Pla175_39210"/>
<keyword evidence="5" id="KW-0520">NAD</keyword>
<dbReference type="InterPro" id="IPR005888">
    <property type="entry name" value="dTDP_Gluc_deHydtase"/>
</dbReference>
<evidence type="ECO:0000256" key="4">
    <source>
        <dbReference type="ARBA" id="ARBA00011990"/>
    </source>
</evidence>
<accession>A0A518DGB1</accession>
<evidence type="ECO:0000256" key="3">
    <source>
        <dbReference type="ARBA" id="ARBA00008178"/>
    </source>
</evidence>
<reference evidence="9 10" key="1">
    <citation type="submission" date="2019-02" db="EMBL/GenBank/DDBJ databases">
        <title>Deep-cultivation of Planctomycetes and their phenomic and genomic characterization uncovers novel biology.</title>
        <authorList>
            <person name="Wiegand S."/>
            <person name="Jogler M."/>
            <person name="Boedeker C."/>
            <person name="Pinto D."/>
            <person name="Vollmers J."/>
            <person name="Rivas-Marin E."/>
            <person name="Kohn T."/>
            <person name="Peeters S.H."/>
            <person name="Heuer A."/>
            <person name="Rast P."/>
            <person name="Oberbeckmann S."/>
            <person name="Bunk B."/>
            <person name="Jeske O."/>
            <person name="Meyerdierks A."/>
            <person name="Storesund J.E."/>
            <person name="Kallscheuer N."/>
            <person name="Luecker S."/>
            <person name="Lage O.M."/>
            <person name="Pohl T."/>
            <person name="Merkel B.J."/>
            <person name="Hornburger P."/>
            <person name="Mueller R.-W."/>
            <person name="Bruemmer F."/>
            <person name="Labrenz M."/>
            <person name="Spormann A.M."/>
            <person name="Op den Camp H."/>
            <person name="Overmann J."/>
            <person name="Amann R."/>
            <person name="Jetten M.S.M."/>
            <person name="Mascher T."/>
            <person name="Medema M.H."/>
            <person name="Devos D.P."/>
            <person name="Kaster A.-K."/>
            <person name="Ovreas L."/>
            <person name="Rohde M."/>
            <person name="Galperin M.Y."/>
            <person name="Jogler C."/>
        </authorList>
    </citation>
    <scope>NUCLEOTIDE SEQUENCE [LARGE SCALE GENOMIC DNA]</scope>
    <source>
        <strain evidence="9 10">Pla175</strain>
    </source>
</reference>
<gene>
    <name evidence="9" type="primary">rfbB</name>
    <name evidence="9" type="ORF">Pla175_39210</name>
</gene>
<evidence type="ECO:0000256" key="1">
    <source>
        <dbReference type="ARBA" id="ARBA00001539"/>
    </source>
</evidence>
<dbReference type="RefSeq" id="WP_145289140.1">
    <property type="nucleotide sequence ID" value="NZ_CP036291.1"/>
</dbReference>
<dbReference type="Pfam" id="PF16363">
    <property type="entry name" value="GDP_Man_Dehyd"/>
    <property type="match status" value="1"/>
</dbReference>
<dbReference type="AlphaFoldDB" id="A0A518DGB1"/>
<comment type="cofactor">
    <cofactor evidence="2 7">
        <name>NAD(+)</name>
        <dbReference type="ChEBI" id="CHEBI:57540"/>
    </cofactor>
</comment>
<dbReference type="EMBL" id="CP036291">
    <property type="protein sequence ID" value="QDU90515.1"/>
    <property type="molecule type" value="Genomic_DNA"/>
</dbReference>
<evidence type="ECO:0000256" key="5">
    <source>
        <dbReference type="ARBA" id="ARBA00023027"/>
    </source>
</evidence>
<comment type="catalytic activity">
    <reaction evidence="1 7">
        <text>dTDP-alpha-D-glucose = dTDP-4-dehydro-6-deoxy-alpha-D-glucose + H2O</text>
        <dbReference type="Rhea" id="RHEA:17221"/>
        <dbReference type="ChEBI" id="CHEBI:15377"/>
        <dbReference type="ChEBI" id="CHEBI:57477"/>
        <dbReference type="ChEBI" id="CHEBI:57649"/>
        <dbReference type="EC" id="4.2.1.46"/>
    </reaction>
</comment>